<dbReference type="AlphaFoldDB" id="A0A0L0FBN8"/>
<reference evidence="1 2" key="1">
    <citation type="submission" date="2011-02" db="EMBL/GenBank/DDBJ databases">
        <title>The Genome Sequence of Sphaeroforma arctica JP610.</title>
        <authorList>
            <consortium name="The Broad Institute Genome Sequencing Platform"/>
            <person name="Russ C."/>
            <person name="Cuomo C."/>
            <person name="Young S.K."/>
            <person name="Zeng Q."/>
            <person name="Gargeya S."/>
            <person name="Alvarado L."/>
            <person name="Berlin A."/>
            <person name="Chapman S.B."/>
            <person name="Chen Z."/>
            <person name="Freedman E."/>
            <person name="Gellesch M."/>
            <person name="Goldberg J."/>
            <person name="Griggs A."/>
            <person name="Gujja S."/>
            <person name="Heilman E."/>
            <person name="Heiman D."/>
            <person name="Howarth C."/>
            <person name="Mehta T."/>
            <person name="Neiman D."/>
            <person name="Pearson M."/>
            <person name="Roberts A."/>
            <person name="Saif S."/>
            <person name="Shea T."/>
            <person name="Shenoy N."/>
            <person name="Sisk P."/>
            <person name="Stolte C."/>
            <person name="Sykes S."/>
            <person name="White J."/>
            <person name="Yandava C."/>
            <person name="Burger G."/>
            <person name="Gray M.W."/>
            <person name="Holland P.W.H."/>
            <person name="King N."/>
            <person name="Lang F.B.F."/>
            <person name="Roger A.J."/>
            <person name="Ruiz-Trillo I."/>
            <person name="Haas B."/>
            <person name="Nusbaum C."/>
            <person name="Birren B."/>
        </authorList>
    </citation>
    <scope>NUCLEOTIDE SEQUENCE [LARGE SCALE GENOMIC DNA]</scope>
    <source>
        <strain evidence="1 2">JP610</strain>
    </source>
</reference>
<keyword evidence="2" id="KW-1185">Reference proteome</keyword>
<dbReference type="GeneID" id="25913788"/>
<gene>
    <name evidence="1" type="ORF">SARC_13284</name>
</gene>
<dbReference type="RefSeq" id="XP_014148062.1">
    <property type="nucleotide sequence ID" value="XM_014292587.1"/>
</dbReference>
<protein>
    <submittedName>
        <fullName evidence="1">Uncharacterized protein</fullName>
    </submittedName>
</protein>
<sequence>MTASCNGMLSFSAKFDKLDVCGVIGEDTPEFTYYKAIIAVWMNEMVFLSSEEDPTPLPAPLNRNGIGMTKLAMELSRVKDVAATITVVYPGLEIEAAVIRVDEGAIDNWNYSTVTLQLALPAPYTVATNYSGKVDLLEMNDETAVADAFFFAEQCNGLKANDTCAQKITYDILTCDMTGSYAMMQIPLICEELNEKGEPAECPTILSKADIYFYLDTNNFCD</sequence>
<name>A0A0L0FBN8_9EUKA</name>
<dbReference type="EMBL" id="KQ244700">
    <property type="protein sequence ID" value="KNC74160.1"/>
    <property type="molecule type" value="Genomic_DNA"/>
</dbReference>
<accession>A0A0L0FBN8</accession>
<organism evidence="1 2">
    <name type="scientific">Sphaeroforma arctica JP610</name>
    <dbReference type="NCBI Taxonomy" id="667725"/>
    <lineage>
        <taxon>Eukaryota</taxon>
        <taxon>Ichthyosporea</taxon>
        <taxon>Ichthyophonida</taxon>
        <taxon>Sphaeroforma</taxon>
    </lineage>
</organism>
<feature type="non-terminal residue" evidence="1">
    <location>
        <position position="222"/>
    </location>
</feature>
<proteinExistence type="predicted"/>
<evidence type="ECO:0000313" key="2">
    <source>
        <dbReference type="Proteomes" id="UP000054560"/>
    </source>
</evidence>
<dbReference type="Proteomes" id="UP000054560">
    <property type="component" value="Unassembled WGS sequence"/>
</dbReference>
<evidence type="ECO:0000313" key="1">
    <source>
        <dbReference type="EMBL" id="KNC74160.1"/>
    </source>
</evidence>